<gene>
    <name evidence="1" type="ORF">LSH36_2484g00003</name>
</gene>
<name>A0AAD9IQ16_9ANNE</name>
<dbReference type="AlphaFoldDB" id="A0AAD9IQ16"/>
<dbReference type="InterPro" id="IPR016187">
    <property type="entry name" value="CTDL_fold"/>
</dbReference>
<evidence type="ECO:0000313" key="2">
    <source>
        <dbReference type="Proteomes" id="UP001208570"/>
    </source>
</evidence>
<sequence>MWIGGRRSTDDKWRYMNGSEFNKQITTPSQTASYCLYVRLCKDSTVEYHDDNCDEKTTSSRLLCQYDQSKTAVAHQIPISVINVTERQNMMDLMETE</sequence>
<accession>A0AAD9IQ16</accession>
<dbReference type="EMBL" id="JAODUP010002472">
    <property type="protein sequence ID" value="KAK2138749.1"/>
    <property type="molecule type" value="Genomic_DNA"/>
</dbReference>
<organism evidence="1 2">
    <name type="scientific">Paralvinella palmiformis</name>
    <dbReference type="NCBI Taxonomy" id="53620"/>
    <lineage>
        <taxon>Eukaryota</taxon>
        <taxon>Metazoa</taxon>
        <taxon>Spiralia</taxon>
        <taxon>Lophotrochozoa</taxon>
        <taxon>Annelida</taxon>
        <taxon>Polychaeta</taxon>
        <taxon>Sedentaria</taxon>
        <taxon>Canalipalpata</taxon>
        <taxon>Terebellida</taxon>
        <taxon>Terebelliformia</taxon>
        <taxon>Alvinellidae</taxon>
        <taxon>Paralvinella</taxon>
    </lineage>
</organism>
<keyword evidence="2" id="KW-1185">Reference proteome</keyword>
<comment type="caution">
    <text evidence="1">The sequence shown here is derived from an EMBL/GenBank/DDBJ whole genome shotgun (WGS) entry which is preliminary data.</text>
</comment>
<dbReference type="InterPro" id="IPR016186">
    <property type="entry name" value="C-type_lectin-like/link_sf"/>
</dbReference>
<dbReference type="Gene3D" id="3.10.100.10">
    <property type="entry name" value="Mannose-Binding Protein A, subunit A"/>
    <property type="match status" value="1"/>
</dbReference>
<evidence type="ECO:0008006" key="3">
    <source>
        <dbReference type="Google" id="ProtNLM"/>
    </source>
</evidence>
<evidence type="ECO:0000313" key="1">
    <source>
        <dbReference type="EMBL" id="KAK2138749.1"/>
    </source>
</evidence>
<proteinExistence type="predicted"/>
<protein>
    <recommendedName>
        <fullName evidence="3">C-type lectin domain-containing protein</fullName>
    </recommendedName>
</protein>
<dbReference type="SUPFAM" id="SSF56436">
    <property type="entry name" value="C-type lectin-like"/>
    <property type="match status" value="1"/>
</dbReference>
<dbReference type="Proteomes" id="UP001208570">
    <property type="component" value="Unassembled WGS sequence"/>
</dbReference>
<reference evidence="1" key="1">
    <citation type="journal article" date="2023" name="Mol. Biol. Evol.">
        <title>Third-Generation Sequencing Reveals the Adaptive Role of the Epigenome in Three Deep-Sea Polychaetes.</title>
        <authorList>
            <person name="Perez M."/>
            <person name="Aroh O."/>
            <person name="Sun Y."/>
            <person name="Lan Y."/>
            <person name="Juniper S.K."/>
            <person name="Young C.R."/>
            <person name="Angers B."/>
            <person name="Qian P.Y."/>
        </authorList>
    </citation>
    <scope>NUCLEOTIDE SEQUENCE</scope>
    <source>
        <strain evidence="1">P08H-3</strain>
    </source>
</reference>